<dbReference type="SUPFAM" id="SSF56808">
    <property type="entry name" value="Ribosomal protein L1"/>
    <property type="match status" value="1"/>
</dbReference>
<dbReference type="InterPro" id="IPR023674">
    <property type="entry name" value="Ribosomal_uL1-like"/>
</dbReference>
<name>A0A8F1B7Q4_9STRA</name>
<evidence type="ECO:0000313" key="10">
    <source>
        <dbReference type="EMBL" id="QWM93150.1"/>
    </source>
</evidence>
<keyword evidence="10" id="KW-0934">Plastid</keyword>
<comment type="subunit">
    <text evidence="2 8">Part of the 50S ribosomal subunit.</text>
</comment>
<dbReference type="PANTHER" id="PTHR36427:SF3">
    <property type="entry name" value="LARGE RIBOSOMAL SUBUNIT PROTEIN UL1M"/>
    <property type="match status" value="1"/>
</dbReference>
<dbReference type="InterPro" id="IPR028364">
    <property type="entry name" value="Ribosomal_uL1/biogenesis"/>
</dbReference>
<evidence type="ECO:0000256" key="1">
    <source>
        <dbReference type="ARBA" id="ARBA00010531"/>
    </source>
</evidence>
<dbReference type="GO" id="GO:0003735">
    <property type="term" value="F:structural constituent of ribosome"/>
    <property type="evidence" value="ECO:0007669"/>
    <property type="project" value="InterPro"/>
</dbReference>
<dbReference type="InterPro" id="IPR002143">
    <property type="entry name" value="Ribosomal_uL1"/>
</dbReference>
<keyword evidence="4 8" id="KW-0694">RNA-binding</keyword>
<dbReference type="HAMAP" id="MF_01318_B">
    <property type="entry name" value="Ribosomal_uL1_B"/>
    <property type="match status" value="1"/>
</dbReference>
<sequence>MEKVMRKLSRRQKENLEKTNNKVYSSLDEAIQILKETATAKFVESVELHANLNIDPKYADQQLRTTVTLPHGVGKQVRIAVLTNDENFDEARKAGADIVGNDELIENMTKGNIDFDLLIATPNMMPKLAKLGRVLGPKGLMPSPKSGTVTSTLETTLMDFKKGKFEYKADKTGIVHVTIGKISFPQDQLIENLQALYNSIEKNRPSGVKGKYFKSLSICTTMGPSIKLDLNSLL</sequence>
<dbReference type="CDD" id="cd00403">
    <property type="entry name" value="Ribosomal_L1"/>
    <property type="match status" value="1"/>
</dbReference>
<evidence type="ECO:0000256" key="4">
    <source>
        <dbReference type="ARBA" id="ARBA00022884"/>
    </source>
</evidence>
<dbReference type="PROSITE" id="PS01199">
    <property type="entry name" value="RIBOSOMAL_L1"/>
    <property type="match status" value="1"/>
</dbReference>
<dbReference type="FunFam" id="3.40.50.790:FF:000001">
    <property type="entry name" value="50S ribosomal protein L1"/>
    <property type="match status" value="1"/>
</dbReference>
<comment type="subcellular location">
    <subcellularLocation>
        <location evidence="8">Plastid</location>
        <location evidence="8">Chloroplast</location>
    </subcellularLocation>
</comment>
<dbReference type="GO" id="GO:0009507">
    <property type="term" value="C:chloroplast"/>
    <property type="evidence" value="ECO:0007669"/>
    <property type="project" value="UniProtKB-SubCell"/>
</dbReference>
<keyword evidence="5 8" id="KW-0689">Ribosomal protein</keyword>
<evidence type="ECO:0000256" key="8">
    <source>
        <dbReference type="HAMAP-Rule" id="MF_01318"/>
    </source>
</evidence>
<dbReference type="InterPro" id="IPR016095">
    <property type="entry name" value="Ribosomal_uL1_3-a/b-sand"/>
</dbReference>
<organism evidence="10">
    <name type="scientific">Nitzschia supralitorea</name>
    <dbReference type="NCBI Taxonomy" id="303403"/>
    <lineage>
        <taxon>Eukaryota</taxon>
        <taxon>Sar</taxon>
        <taxon>Stramenopiles</taxon>
        <taxon>Ochrophyta</taxon>
        <taxon>Bacillariophyta</taxon>
        <taxon>Bacillariophyceae</taxon>
        <taxon>Bacillariophycidae</taxon>
        <taxon>Bacillariales</taxon>
        <taxon>Bacillariaceae</taxon>
        <taxon>Nitzschia</taxon>
    </lineage>
</organism>
<dbReference type="PANTHER" id="PTHR36427">
    <property type="entry name" value="54S RIBOSOMAL PROTEIN L1, MITOCHONDRIAL"/>
    <property type="match status" value="1"/>
</dbReference>
<evidence type="ECO:0000256" key="5">
    <source>
        <dbReference type="ARBA" id="ARBA00022980"/>
    </source>
</evidence>
<dbReference type="AlphaFoldDB" id="A0A8F1B7Q4"/>
<evidence type="ECO:0000256" key="9">
    <source>
        <dbReference type="RuleBase" id="RU000659"/>
    </source>
</evidence>
<evidence type="ECO:0000256" key="3">
    <source>
        <dbReference type="ARBA" id="ARBA00022730"/>
    </source>
</evidence>
<geneLocation type="chloroplast" evidence="10"/>
<dbReference type="GO" id="GO:0015934">
    <property type="term" value="C:large ribosomal subunit"/>
    <property type="evidence" value="ECO:0007669"/>
    <property type="project" value="InterPro"/>
</dbReference>
<dbReference type="Gene3D" id="3.30.190.20">
    <property type="match status" value="1"/>
</dbReference>
<gene>
    <name evidence="8 10" type="primary">rpl1</name>
</gene>
<keyword evidence="3 8" id="KW-0699">rRNA-binding</keyword>
<dbReference type="NCBIfam" id="TIGR01169">
    <property type="entry name" value="rplA_bact"/>
    <property type="match status" value="1"/>
</dbReference>
<dbReference type="EMBL" id="MT383638">
    <property type="protein sequence ID" value="QWM93150.1"/>
    <property type="molecule type" value="Genomic_DNA"/>
</dbReference>
<dbReference type="PIRSF" id="PIRSF002155">
    <property type="entry name" value="Ribosomal_L1"/>
    <property type="match status" value="1"/>
</dbReference>
<dbReference type="InterPro" id="IPR005878">
    <property type="entry name" value="Ribosom_uL1_bac-type"/>
</dbReference>
<reference evidence="10" key="1">
    <citation type="journal article" date="2021" name="Ecol Indic">
        <title>Morphological and molecular identification reveals that waters from an isolated oasis in Tamanrasset (extreme South of Algerian Sahara) are colonized by opportunistic and pollution-tolerant diatom species.</title>
        <authorList>
            <person name="Gastineau R."/>
            <person name="Hamedi C."/>
            <person name="Baba Hamed M.B."/>
            <person name="Abi-Ayad S.-M.E.-A."/>
            <person name="Bak M."/>
            <person name="Lemieux C."/>
            <person name="Turmel M."/>
            <person name="Dobosz S."/>
            <person name="Wrobel R.J."/>
            <person name="Kierzek A."/>
            <person name="Lange-Bertalot H."/>
            <person name="Witkowski A."/>
        </authorList>
    </citation>
    <scope>NUCLEOTIDE SEQUENCE</scope>
    <source>
        <strain evidence="10">SZCZR1828</strain>
    </source>
</reference>
<comment type="function">
    <text evidence="8">Binds directly to 23S rRNA. Might be involved in E site tRNA release.</text>
</comment>
<evidence type="ECO:0000256" key="2">
    <source>
        <dbReference type="ARBA" id="ARBA00011838"/>
    </source>
</evidence>
<dbReference type="InterPro" id="IPR023673">
    <property type="entry name" value="Ribosomal_uL1_CS"/>
</dbReference>
<dbReference type="Gene3D" id="3.40.50.790">
    <property type="match status" value="1"/>
</dbReference>
<keyword evidence="10" id="KW-0150">Chloroplast</keyword>
<keyword evidence="6 8" id="KW-0687">Ribonucleoprotein</keyword>
<dbReference type="RefSeq" id="YP_010133660.1">
    <property type="nucleotide sequence ID" value="NC_056787.1"/>
</dbReference>
<protein>
    <recommendedName>
        <fullName evidence="7 8">Large ribosomal subunit protein uL1c</fullName>
    </recommendedName>
</protein>
<dbReference type="GO" id="GO:0006412">
    <property type="term" value="P:translation"/>
    <property type="evidence" value="ECO:0007669"/>
    <property type="project" value="UniProtKB-UniRule"/>
</dbReference>
<dbReference type="Pfam" id="PF00687">
    <property type="entry name" value="Ribosomal_L1"/>
    <property type="match status" value="1"/>
</dbReference>
<proteinExistence type="inferred from homology"/>
<dbReference type="GO" id="GO:0019843">
    <property type="term" value="F:rRNA binding"/>
    <property type="evidence" value="ECO:0007669"/>
    <property type="project" value="UniProtKB-UniRule"/>
</dbReference>
<accession>A0A8F1B7Q4</accession>
<evidence type="ECO:0000256" key="6">
    <source>
        <dbReference type="ARBA" id="ARBA00023274"/>
    </source>
</evidence>
<evidence type="ECO:0000256" key="7">
    <source>
        <dbReference type="ARBA" id="ARBA00035205"/>
    </source>
</evidence>
<comment type="similarity">
    <text evidence="1 8 9">Belongs to the universal ribosomal protein uL1 family.</text>
</comment>
<dbReference type="GeneID" id="67123197"/>